<dbReference type="Proteomes" id="UP000673975">
    <property type="component" value="Unassembled WGS sequence"/>
</dbReference>
<name>A0A8J7UU96_9BACT</name>
<accession>A0A8J7UU96</accession>
<proteinExistence type="predicted"/>
<sequence length="154" mass="17300">MNTTVFAQDEAEVDQRMAQIVEEYMNTKDGLVHDRDDLAAAWAERLETTLATTPNEIFHEDDLPTWQSYQQTMHGTVGDLVDAESIEEQRQALAEVSSDLKALIEEFGSGGSDIFVFACEDLDEDMIWLHTSEEVGNPYHGVENTDCGEVIEQL</sequence>
<reference evidence="2" key="1">
    <citation type="submission" date="2021-02" db="EMBL/GenBank/DDBJ databases">
        <title>Natronogracilivirga saccharolytica gen. nov. sp. nov. a new anaerobic, haloalkiliphilic carbohydrate-fermenting bacterium from soda lake and proposing of Cyclonatronumiaceae fam. nov. in the phylum Balneolaeota.</title>
        <authorList>
            <person name="Zhilina T.N."/>
            <person name="Sorokin D.Y."/>
            <person name="Zavarzina D.G."/>
            <person name="Toshchakov S.V."/>
            <person name="Kublanov I.V."/>
        </authorList>
    </citation>
    <scope>NUCLEOTIDE SEQUENCE</scope>
    <source>
        <strain evidence="2">Z-1702</strain>
    </source>
</reference>
<dbReference type="Pfam" id="PF11827">
    <property type="entry name" value="DUF3347"/>
    <property type="match status" value="1"/>
</dbReference>
<evidence type="ECO:0000313" key="3">
    <source>
        <dbReference type="Proteomes" id="UP000673975"/>
    </source>
</evidence>
<evidence type="ECO:0000259" key="1">
    <source>
        <dbReference type="Pfam" id="PF11827"/>
    </source>
</evidence>
<protein>
    <submittedName>
        <fullName evidence="2">DUF3347 domain-containing protein</fullName>
    </submittedName>
</protein>
<gene>
    <name evidence="2" type="ORF">NATSA_01185</name>
</gene>
<feature type="domain" description="DUF3347" evidence="1">
    <location>
        <begin position="20"/>
        <end position="109"/>
    </location>
</feature>
<comment type="caution">
    <text evidence="2">The sequence shown here is derived from an EMBL/GenBank/DDBJ whole genome shotgun (WGS) entry which is preliminary data.</text>
</comment>
<keyword evidence="3" id="KW-1185">Reference proteome</keyword>
<evidence type="ECO:0000313" key="2">
    <source>
        <dbReference type="EMBL" id="MBP3191267.1"/>
    </source>
</evidence>
<dbReference type="RefSeq" id="WP_210509590.1">
    <property type="nucleotide sequence ID" value="NZ_JAFIDN010000001.1"/>
</dbReference>
<dbReference type="AlphaFoldDB" id="A0A8J7UU96"/>
<dbReference type="EMBL" id="JAFIDN010000001">
    <property type="protein sequence ID" value="MBP3191267.1"/>
    <property type="molecule type" value="Genomic_DNA"/>
</dbReference>
<organism evidence="2 3">
    <name type="scientific">Natronogracilivirga saccharolytica</name>
    <dbReference type="NCBI Taxonomy" id="2812953"/>
    <lineage>
        <taxon>Bacteria</taxon>
        <taxon>Pseudomonadati</taxon>
        <taxon>Balneolota</taxon>
        <taxon>Balneolia</taxon>
        <taxon>Balneolales</taxon>
        <taxon>Cyclonatronaceae</taxon>
        <taxon>Natronogracilivirga</taxon>
    </lineage>
</organism>
<dbReference type="InterPro" id="IPR021782">
    <property type="entry name" value="DUF3347"/>
</dbReference>